<sequence length="60" mass="6575">MNYQDFDIDQEIVYEEQVLDAAGSSADDTQGASMSWDIMGGNGPIGQNYFGDFFPMQVAS</sequence>
<keyword evidence="2" id="KW-1185">Reference proteome</keyword>
<protein>
    <submittedName>
        <fullName evidence="1">Uncharacterized protein</fullName>
    </submittedName>
</protein>
<evidence type="ECO:0000313" key="2">
    <source>
        <dbReference type="Proteomes" id="UP000005336"/>
    </source>
</evidence>
<accession>G4CTP7</accession>
<organism evidence="1 2">
    <name type="scientific">Neisseria wadsworthii 9715</name>
    <dbReference type="NCBI Taxonomy" id="1030841"/>
    <lineage>
        <taxon>Bacteria</taxon>
        <taxon>Pseudomonadati</taxon>
        <taxon>Pseudomonadota</taxon>
        <taxon>Betaproteobacteria</taxon>
        <taxon>Neisseriales</taxon>
        <taxon>Neisseriaceae</taxon>
        <taxon>Neisseria</taxon>
    </lineage>
</organism>
<name>G4CTP7_9NEIS</name>
<dbReference type="Proteomes" id="UP000005336">
    <property type="component" value="Unassembled WGS sequence"/>
</dbReference>
<gene>
    <name evidence="1" type="ORF">HMPREF9370_2457</name>
</gene>
<comment type="caution">
    <text evidence="1">The sequence shown here is derived from an EMBL/GenBank/DDBJ whole genome shotgun (WGS) entry which is preliminary data.</text>
</comment>
<dbReference type="EMBL" id="AGAZ01000079">
    <property type="protein sequence ID" value="EGZ44152.1"/>
    <property type="molecule type" value="Genomic_DNA"/>
</dbReference>
<dbReference type="RefSeq" id="WP_009117597.1">
    <property type="nucleotide sequence ID" value="NZ_JH165159.1"/>
</dbReference>
<dbReference type="AlphaFoldDB" id="G4CTP7"/>
<proteinExistence type="predicted"/>
<reference evidence="1 2" key="1">
    <citation type="submission" date="2011-06" db="EMBL/GenBank/DDBJ databases">
        <authorList>
            <person name="Muzny D."/>
            <person name="Qin X."/>
            <person name="Deng J."/>
            <person name="Jiang H."/>
            <person name="Liu Y."/>
            <person name="Qu J."/>
            <person name="Song X.-Z."/>
            <person name="Zhang L."/>
            <person name="Thornton R."/>
            <person name="Coyle M."/>
            <person name="Francisco L."/>
            <person name="Jackson L."/>
            <person name="Javaid M."/>
            <person name="Korchina V."/>
            <person name="Kovar C."/>
            <person name="Mata R."/>
            <person name="Mathew T."/>
            <person name="Ngo R."/>
            <person name="Nguyen L."/>
            <person name="Nguyen N."/>
            <person name="Okwuonu G."/>
            <person name="Ongeri F."/>
            <person name="Pham C."/>
            <person name="Simmons D."/>
            <person name="Wilczek-Boney K."/>
            <person name="Hale W."/>
            <person name="Jakkamsetti A."/>
            <person name="Pham P."/>
            <person name="Ruth R."/>
            <person name="San Lucas F."/>
            <person name="Warren J."/>
            <person name="Zhang J."/>
            <person name="Zhao Z."/>
            <person name="Zhou C."/>
            <person name="Zhu D."/>
            <person name="Lee S."/>
            <person name="Bess C."/>
            <person name="Blankenburg K."/>
            <person name="Forbes L."/>
            <person name="Fu Q."/>
            <person name="Gubbala S."/>
            <person name="Hirani K."/>
            <person name="Jayaseelan J.C."/>
            <person name="Lara F."/>
            <person name="Munidasa M."/>
            <person name="Palculict T."/>
            <person name="Patil S."/>
            <person name="Pu L.-L."/>
            <person name="Saada N."/>
            <person name="Tang L."/>
            <person name="Weissenberger G."/>
            <person name="Zhu Y."/>
            <person name="Hemphill L."/>
            <person name="Shang Y."/>
            <person name="Youmans B."/>
            <person name="Ayvaz T."/>
            <person name="Ross M."/>
            <person name="Santibanez J."/>
            <person name="Aqrawi P."/>
            <person name="Gross S."/>
            <person name="Joshi V."/>
            <person name="Fowler G."/>
            <person name="Nazareth L."/>
            <person name="Reid J."/>
            <person name="Worley K."/>
            <person name="Petrosino J."/>
            <person name="Highlander S."/>
            <person name="Gibbs R."/>
        </authorList>
    </citation>
    <scope>NUCLEOTIDE SEQUENCE [LARGE SCALE GENOMIC DNA]</scope>
    <source>
        <strain evidence="1 2">9715</strain>
    </source>
</reference>
<dbReference type="OrthoDB" id="8605704at2"/>
<dbReference type="HOGENOM" id="CLU_2936888_0_0_4"/>
<dbReference type="PATRIC" id="fig|1030841.3.peg.2447"/>
<evidence type="ECO:0000313" key="1">
    <source>
        <dbReference type="EMBL" id="EGZ44152.1"/>
    </source>
</evidence>